<dbReference type="STRING" id="39029.BSR42_08210"/>
<gene>
    <name evidence="2" type="ORF">AB840_06660</name>
</gene>
<evidence type="ECO:0008006" key="4">
    <source>
        <dbReference type="Google" id="ProtNLM"/>
    </source>
</evidence>
<dbReference type="AlphaFoldDB" id="A0A0J6WVU5"/>
<protein>
    <recommendedName>
        <fullName evidence="4">Lipoyl-binding domain-containing protein</fullName>
    </recommendedName>
</protein>
<evidence type="ECO:0000256" key="1">
    <source>
        <dbReference type="SAM" id="SignalP"/>
    </source>
</evidence>
<dbReference type="Proteomes" id="UP000036503">
    <property type="component" value="Unassembled WGS sequence"/>
</dbReference>
<proteinExistence type="predicted"/>
<evidence type="ECO:0000313" key="2">
    <source>
        <dbReference type="EMBL" id="KMO86694.1"/>
    </source>
</evidence>
<dbReference type="EMBL" id="LEKT01000017">
    <property type="protein sequence ID" value="KMO86694.1"/>
    <property type="molecule type" value="Genomic_DNA"/>
</dbReference>
<accession>A0A0J6WVU5</accession>
<dbReference type="Gene3D" id="2.40.50.100">
    <property type="match status" value="1"/>
</dbReference>
<evidence type="ECO:0000313" key="3">
    <source>
        <dbReference type="Proteomes" id="UP000036503"/>
    </source>
</evidence>
<dbReference type="InParanoid" id="A0A0J6WVU5"/>
<dbReference type="PATRIC" id="fig|1122219.3.peg.830"/>
<feature type="signal peptide" evidence="1">
    <location>
        <begin position="1"/>
        <end position="24"/>
    </location>
</feature>
<dbReference type="InterPro" id="IPR011053">
    <property type="entry name" value="Single_hybrid_motif"/>
</dbReference>
<sequence>MKKFRKLAAVLTALGILTAIPVLAADVQYTTVLSGSVVSVVPVGAPVKEGDVLVTVNSLAGPMPAARASSTGVVKAVTVSPGVQVQKGTVVVVVETK</sequence>
<dbReference type="SUPFAM" id="SSF51230">
    <property type="entry name" value="Single hybrid motif"/>
    <property type="match status" value="1"/>
</dbReference>
<keyword evidence="1" id="KW-0732">Signal</keyword>
<dbReference type="OrthoDB" id="1625734at2"/>
<name>A0A0J6WVU5_9FIRM</name>
<dbReference type="RefSeq" id="WP_048514056.1">
    <property type="nucleotide sequence ID" value="NZ_FUXD01000018.1"/>
</dbReference>
<reference evidence="2 3" key="1">
    <citation type="submission" date="2015-06" db="EMBL/GenBank/DDBJ databases">
        <title>Draft genome sequence of beer spoilage bacterium Megasphaera cerevisiae type strain 20462.</title>
        <authorList>
            <person name="Kutumbaka K."/>
            <person name="Pasmowitz J."/>
            <person name="Mategko J."/>
            <person name="Reyes D."/>
            <person name="Friedrich A."/>
            <person name="Han S."/>
            <person name="Martens-Habbena W."/>
            <person name="Neal-McKinney J."/>
            <person name="Janagama H.K."/>
            <person name="Nadala C."/>
            <person name="Samadpour M."/>
        </authorList>
    </citation>
    <scope>NUCLEOTIDE SEQUENCE [LARGE SCALE GENOMIC DNA]</scope>
    <source>
        <strain evidence="2 3">DSM 20462</strain>
    </source>
</reference>
<comment type="caution">
    <text evidence="2">The sequence shown here is derived from an EMBL/GenBank/DDBJ whole genome shotgun (WGS) entry which is preliminary data.</text>
</comment>
<keyword evidence="3" id="KW-1185">Reference proteome</keyword>
<feature type="chain" id="PRO_5030008839" description="Lipoyl-binding domain-containing protein" evidence="1">
    <location>
        <begin position="25"/>
        <end position="97"/>
    </location>
</feature>
<organism evidence="2 3">
    <name type="scientific">Megasphaera cerevisiae DSM 20462</name>
    <dbReference type="NCBI Taxonomy" id="1122219"/>
    <lineage>
        <taxon>Bacteria</taxon>
        <taxon>Bacillati</taxon>
        <taxon>Bacillota</taxon>
        <taxon>Negativicutes</taxon>
        <taxon>Veillonellales</taxon>
        <taxon>Veillonellaceae</taxon>
        <taxon>Megasphaera</taxon>
    </lineage>
</organism>